<evidence type="ECO:0000256" key="1">
    <source>
        <dbReference type="SAM" id="MobiDB-lite"/>
    </source>
</evidence>
<evidence type="ECO:0000313" key="3">
    <source>
        <dbReference type="EMBL" id="NYG06845.1"/>
    </source>
</evidence>
<feature type="compositionally biased region" description="Basic residues" evidence="1">
    <location>
        <begin position="1"/>
        <end position="10"/>
    </location>
</feature>
<keyword evidence="4" id="KW-1185">Reference proteome</keyword>
<dbReference type="EMBL" id="JACCAB010000001">
    <property type="protein sequence ID" value="NYG06845.1"/>
    <property type="molecule type" value="Genomic_DNA"/>
</dbReference>
<organism evidence="3 4">
    <name type="scientific">Pedococcus badiiscoriae</name>
    <dbReference type="NCBI Taxonomy" id="642776"/>
    <lineage>
        <taxon>Bacteria</taxon>
        <taxon>Bacillati</taxon>
        <taxon>Actinomycetota</taxon>
        <taxon>Actinomycetes</taxon>
        <taxon>Micrococcales</taxon>
        <taxon>Intrasporangiaceae</taxon>
        <taxon>Pedococcus</taxon>
    </lineage>
</organism>
<protein>
    <recommendedName>
        <fullName evidence="2">DUF5926 domain-containing protein</fullName>
    </recommendedName>
</protein>
<feature type="domain" description="DUF5926" evidence="2">
    <location>
        <begin position="29"/>
        <end position="296"/>
    </location>
</feature>
<dbReference type="Pfam" id="PF19348">
    <property type="entry name" value="DUF5926"/>
    <property type="match status" value="1"/>
</dbReference>
<accession>A0A852WKW5</accession>
<evidence type="ECO:0000259" key="2">
    <source>
        <dbReference type="Pfam" id="PF19348"/>
    </source>
</evidence>
<dbReference type="AlphaFoldDB" id="A0A852WKW5"/>
<reference evidence="3 4" key="1">
    <citation type="submission" date="2020-07" db="EMBL/GenBank/DDBJ databases">
        <title>Sequencing the genomes of 1000 actinobacteria strains.</title>
        <authorList>
            <person name="Klenk H.-P."/>
        </authorList>
    </citation>
    <scope>NUCLEOTIDE SEQUENCE [LARGE SCALE GENOMIC DNA]</scope>
    <source>
        <strain evidence="3 4">DSM 23987</strain>
    </source>
</reference>
<proteinExistence type="predicted"/>
<gene>
    <name evidence="3" type="ORF">BJ986_001332</name>
</gene>
<dbReference type="RefSeq" id="WP_179421266.1">
    <property type="nucleotide sequence ID" value="NZ_JACCAB010000001.1"/>
</dbReference>
<evidence type="ECO:0000313" key="4">
    <source>
        <dbReference type="Proteomes" id="UP000573599"/>
    </source>
</evidence>
<comment type="caution">
    <text evidence="3">The sequence shown here is derived from an EMBL/GenBank/DDBJ whole genome shotgun (WGS) entry which is preliminary data.</text>
</comment>
<sequence>MGKASRRRKGADHGSVSPRVDPAPFVARPFQGLPGETDWVALREILPAATATVTFAKGQAPQGAPSEVTIATVLPLAWPGLHRADGAVFVGTQSGSISGDASRDLATSLLAAASAEQGMPITSTPAATADTPRLQDLLDTSAPFEVTVHEGFDFWVGDSELDDEAKASLDRANESVIPTVKMSAAASAYWCRIGERTHIRLVLPEDEDVATDALARLHAAGESGLGEPTRLLGAFRAGGLLVPVWDLESDKAADDYEAPLAEFMTRYAAAAADDSPLTAQERRARSGLLSRQVTLR</sequence>
<feature type="region of interest" description="Disordered" evidence="1">
    <location>
        <begin position="1"/>
        <end position="23"/>
    </location>
</feature>
<feature type="region of interest" description="Disordered" evidence="1">
    <location>
        <begin position="275"/>
        <end position="296"/>
    </location>
</feature>
<dbReference type="InterPro" id="IPR045970">
    <property type="entry name" value="DUF5926"/>
</dbReference>
<dbReference type="Proteomes" id="UP000573599">
    <property type="component" value="Unassembled WGS sequence"/>
</dbReference>
<name>A0A852WKW5_9MICO</name>